<evidence type="ECO:0000256" key="1">
    <source>
        <dbReference type="SAM" id="Phobius"/>
    </source>
</evidence>
<feature type="transmembrane region" description="Helical" evidence="1">
    <location>
        <begin position="153"/>
        <end position="171"/>
    </location>
</feature>
<proteinExistence type="predicted"/>
<feature type="transmembrane region" description="Helical" evidence="1">
    <location>
        <begin position="126"/>
        <end position="146"/>
    </location>
</feature>
<organism evidence="2 3">
    <name type="scientific">Devosia psychrophila</name>
    <dbReference type="NCBI Taxonomy" id="728005"/>
    <lineage>
        <taxon>Bacteria</taxon>
        <taxon>Pseudomonadati</taxon>
        <taxon>Pseudomonadota</taxon>
        <taxon>Alphaproteobacteria</taxon>
        <taxon>Hyphomicrobiales</taxon>
        <taxon>Devosiaceae</taxon>
        <taxon>Devosia</taxon>
    </lineage>
</organism>
<keyword evidence="3" id="KW-1185">Reference proteome</keyword>
<feature type="transmembrane region" description="Helical" evidence="1">
    <location>
        <begin position="177"/>
        <end position="206"/>
    </location>
</feature>
<dbReference type="RefSeq" id="WP_046172944.1">
    <property type="nucleotide sequence ID" value="NZ_LAPV01000211.1"/>
</dbReference>
<feature type="transmembrane region" description="Helical" evidence="1">
    <location>
        <begin position="92"/>
        <end position="114"/>
    </location>
</feature>
<evidence type="ECO:0000313" key="2">
    <source>
        <dbReference type="EMBL" id="KKC31171.1"/>
    </source>
</evidence>
<keyword evidence="1" id="KW-0812">Transmembrane</keyword>
<evidence type="ECO:0000313" key="3">
    <source>
        <dbReference type="Proteomes" id="UP000033519"/>
    </source>
</evidence>
<keyword evidence="1" id="KW-1133">Transmembrane helix</keyword>
<sequence length="215" mass="22985">MSINETWYYPLMILAVLAALWQAVRRDRLRLPRDKASLCFLAAFALIAVAFSVTAQGLRDMAYSANFIMFVLFAPLSVVLSRAASGRNTVVLATLALAGSVIGTVIAAYQVFIVDAGRATSYGSDPIWSTQAAIIVGFIALLGMVSSTSRYRFFFVLGPILGVATAVLSGSRGPILAVPFLVIIFVLLGGRRWWIALLATVVALLLGTNTNGAHD</sequence>
<reference evidence="2 3" key="1">
    <citation type="submission" date="2015-03" db="EMBL/GenBank/DDBJ databases">
        <authorList>
            <person name="Lepp D."/>
            <person name="Hassan Y.I."/>
            <person name="Li X.-Z."/>
            <person name="Zhou T."/>
        </authorList>
    </citation>
    <scope>NUCLEOTIDE SEQUENCE [LARGE SCALE GENOMIC DNA]</scope>
    <source>
        <strain evidence="2 3">Cr7-05</strain>
    </source>
</reference>
<feature type="transmembrane region" description="Helical" evidence="1">
    <location>
        <begin position="61"/>
        <end position="80"/>
    </location>
</feature>
<feature type="transmembrane region" description="Helical" evidence="1">
    <location>
        <begin position="6"/>
        <end position="24"/>
    </location>
</feature>
<keyword evidence="1" id="KW-0472">Membrane</keyword>
<dbReference type="Proteomes" id="UP000033519">
    <property type="component" value="Unassembled WGS sequence"/>
</dbReference>
<accession>A0ABR5DT20</accession>
<name>A0ABR5DT20_9HYPH</name>
<feature type="transmembrane region" description="Helical" evidence="1">
    <location>
        <begin position="36"/>
        <end position="55"/>
    </location>
</feature>
<comment type="caution">
    <text evidence="2">The sequence shown here is derived from an EMBL/GenBank/DDBJ whole genome shotgun (WGS) entry which is preliminary data.</text>
</comment>
<dbReference type="EMBL" id="LAPV01000211">
    <property type="protein sequence ID" value="KKC31171.1"/>
    <property type="molecule type" value="Genomic_DNA"/>
</dbReference>
<protein>
    <submittedName>
        <fullName evidence="2">Uncharacterized protein</fullName>
    </submittedName>
</protein>
<gene>
    <name evidence="2" type="ORF">WH91_20955</name>
</gene>